<evidence type="ECO:0000256" key="7">
    <source>
        <dbReference type="ARBA" id="ARBA00048169"/>
    </source>
</evidence>
<dbReference type="Pfam" id="PF01379">
    <property type="entry name" value="Porphobil_deam"/>
    <property type="match status" value="1"/>
</dbReference>
<dbReference type="NCBIfam" id="TIGR00212">
    <property type="entry name" value="hemC"/>
    <property type="match status" value="1"/>
</dbReference>
<evidence type="ECO:0000256" key="3">
    <source>
        <dbReference type="ARBA" id="ARBA00005638"/>
    </source>
</evidence>
<dbReference type="FunFam" id="3.40.190.10:FF:000005">
    <property type="entry name" value="Porphobilinogen deaminase"/>
    <property type="match status" value="1"/>
</dbReference>
<keyword evidence="12" id="KW-1185">Reference proteome</keyword>
<comment type="pathway">
    <text evidence="2">Porphyrin-containing compound metabolism; protoporphyrin-IX biosynthesis; coproporphyrinogen-III from 5-aminolevulinate: step 2/4.</text>
</comment>
<feature type="domain" description="Porphobilinogen deaminase C-terminal" evidence="10">
    <location>
        <begin position="227"/>
        <end position="295"/>
    </location>
</feature>
<protein>
    <recommendedName>
        <fullName evidence="8">Porphobilinogen deaminase</fullName>
        <shortName evidence="8">PBG</shortName>
        <ecNumber evidence="8">2.5.1.61</ecNumber>
    </recommendedName>
    <alternativeName>
        <fullName evidence="8">Hydroxymethylbilane synthase</fullName>
        <shortName evidence="8">HMBS</shortName>
    </alternativeName>
    <alternativeName>
        <fullName evidence="8">Pre-uroporphyrinogen synthase</fullName>
    </alternativeName>
</protein>
<comment type="miscellaneous">
    <text evidence="8">The porphobilinogen subunits are added to the dipyrromethane group.</text>
</comment>
<dbReference type="Gene3D" id="3.40.190.10">
    <property type="entry name" value="Periplasmic binding protein-like II"/>
    <property type="match status" value="2"/>
</dbReference>
<feature type="domain" description="Porphobilinogen deaminase N-terminal" evidence="9">
    <location>
        <begin position="6"/>
        <end position="213"/>
    </location>
</feature>
<dbReference type="GO" id="GO:0004418">
    <property type="term" value="F:hydroxymethylbilane synthase activity"/>
    <property type="evidence" value="ECO:0007669"/>
    <property type="project" value="UniProtKB-UniRule"/>
</dbReference>
<evidence type="ECO:0000313" key="11">
    <source>
        <dbReference type="EMBL" id="MBA2880142.1"/>
    </source>
</evidence>
<reference evidence="11 12" key="1">
    <citation type="submission" date="2020-07" db="EMBL/GenBank/DDBJ databases">
        <title>Genomic Encyclopedia of Type Strains, Phase IV (KMG-IV): sequencing the most valuable type-strain genomes for metagenomic binning, comparative biology and taxonomic classification.</title>
        <authorList>
            <person name="Goeker M."/>
        </authorList>
    </citation>
    <scope>NUCLEOTIDE SEQUENCE [LARGE SCALE GENOMIC DNA]</scope>
    <source>
        <strain evidence="11 12">DSM 17721</strain>
    </source>
</reference>
<dbReference type="PANTHER" id="PTHR11557:SF0">
    <property type="entry name" value="PORPHOBILINOGEN DEAMINASE"/>
    <property type="match status" value="1"/>
</dbReference>
<dbReference type="InterPro" id="IPR022418">
    <property type="entry name" value="Porphobilinogen_deaminase_C"/>
</dbReference>
<dbReference type="SUPFAM" id="SSF54782">
    <property type="entry name" value="Porphobilinogen deaminase (hydroxymethylbilane synthase), C-terminal domain"/>
    <property type="match status" value="1"/>
</dbReference>
<dbReference type="GO" id="GO:0005737">
    <property type="term" value="C:cytoplasm"/>
    <property type="evidence" value="ECO:0007669"/>
    <property type="project" value="UniProtKB-UniRule"/>
</dbReference>
<dbReference type="UniPathway" id="UPA00251">
    <property type="reaction ID" value="UER00319"/>
</dbReference>
<gene>
    <name evidence="8" type="primary">hemC</name>
    <name evidence="11" type="ORF">HNR65_000449</name>
</gene>
<dbReference type="PROSITE" id="PS00533">
    <property type="entry name" value="PORPHOBILINOGEN_DEAM"/>
    <property type="match status" value="1"/>
</dbReference>
<comment type="subunit">
    <text evidence="4 8">Monomer.</text>
</comment>
<comment type="function">
    <text evidence="1 8">Tetrapolymerization of the monopyrrole PBG into the hydroxymethylbilane pre-uroporphyrinogen in several discrete steps.</text>
</comment>
<dbReference type="FunFam" id="3.40.190.10:FF:000004">
    <property type="entry name" value="Porphobilinogen deaminase"/>
    <property type="match status" value="1"/>
</dbReference>
<keyword evidence="5 8" id="KW-0808">Transferase</keyword>
<name>A0A7W0HJG2_9BACT</name>
<proteinExistence type="inferred from homology"/>
<dbReference type="FunFam" id="3.30.160.40:FF:000001">
    <property type="entry name" value="Porphobilinogen deaminase"/>
    <property type="match status" value="1"/>
</dbReference>
<dbReference type="InterPro" id="IPR022417">
    <property type="entry name" value="Porphobilin_deaminase_N"/>
</dbReference>
<evidence type="ECO:0000259" key="10">
    <source>
        <dbReference type="Pfam" id="PF03900"/>
    </source>
</evidence>
<dbReference type="PIRSF" id="PIRSF001438">
    <property type="entry name" value="4pyrrol_synth_OHMeBilane_synth"/>
    <property type="match status" value="1"/>
</dbReference>
<dbReference type="InterPro" id="IPR000860">
    <property type="entry name" value="HemC"/>
</dbReference>
<comment type="cofactor">
    <cofactor evidence="8">
        <name>dipyrromethane</name>
        <dbReference type="ChEBI" id="CHEBI:60342"/>
    </cofactor>
    <text evidence="8">Binds 1 dipyrromethane group covalently.</text>
</comment>
<dbReference type="PANTHER" id="PTHR11557">
    <property type="entry name" value="PORPHOBILINOGEN DEAMINASE"/>
    <property type="match status" value="1"/>
</dbReference>
<comment type="similarity">
    <text evidence="3 8">Belongs to the HMBS family.</text>
</comment>
<evidence type="ECO:0000256" key="6">
    <source>
        <dbReference type="ARBA" id="ARBA00023244"/>
    </source>
</evidence>
<evidence type="ECO:0000256" key="2">
    <source>
        <dbReference type="ARBA" id="ARBA00004735"/>
    </source>
</evidence>
<dbReference type="InterPro" id="IPR022419">
    <property type="entry name" value="Porphobilin_deaminase_cofac_BS"/>
</dbReference>
<dbReference type="EC" id="2.5.1.61" evidence="8"/>
<evidence type="ECO:0000313" key="12">
    <source>
        <dbReference type="Proteomes" id="UP000525298"/>
    </source>
</evidence>
<evidence type="ECO:0000256" key="4">
    <source>
        <dbReference type="ARBA" id="ARBA00011245"/>
    </source>
</evidence>
<evidence type="ECO:0000256" key="8">
    <source>
        <dbReference type="HAMAP-Rule" id="MF_00260"/>
    </source>
</evidence>
<dbReference type="RefSeq" id="WP_181549805.1">
    <property type="nucleotide sequence ID" value="NZ_JACDUS010000001.1"/>
</dbReference>
<dbReference type="CDD" id="cd13646">
    <property type="entry name" value="PBP2_EcHMBS_like"/>
    <property type="match status" value="1"/>
</dbReference>
<dbReference type="GO" id="GO:0006782">
    <property type="term" value="P:protoporphyrinogen IX biosynthetic process"/>
    <property type="evidence" value="ECO:0007669"/>
    <property type="project" value="UniProtKB-UniRule"/>
</dbReference>
<dbReference type="InterPro" id="IPR036803">
    <property type="entry name" value="Porphobilinogen_deaminase_C_sf"/>
</dbReference>
<keyword evidence="6 8" id="KW-0627">Porphyrin biosynthesis</keyword>
<sequence length="313" mass="33814">MTSGTIRIGTRGSQLALWQANWVKHQIQAHHPEISVELAVIKTSGDKILDVPLAKVGGKGLFVKEIEEALLAEDIHMAVHSMKDMPGEIPEGLCIAAIPVRENPCDALIARNVTKIEDLPQGASIGTSSLRRGSQMLYLRPDLDIRPLRGNIDTRIKKLESENLDAVILAAAGMMRLGFGDQITAKIDPQTLMPAVGQGALCIEARKNDAETADLLSAIHHPDTACTVLAERAFLKRLQGGCQVPIAAFAQKQGRQLTINAMVAEIDGSVMYREQMQGTADDPEKLGTAVAGRLIDRGAGDIVQRLIEEARQT</sequence>
<dbReference type="HAMAP" id="MF_00260">
    <property type="entry name" value="Porphobil_deam"/>
    <property type="match status" value="1"/>
</dbReference>
<dbReference type="PRINTS" id="PR00151">
    <property type="entry name" value="PORPHBDMNASE"/>
</dbReference>
<accession>A0A7W0HJG2</accession>
<dbReference type="Gene3D" id="3.30.160.40">
    <property type="entry name" value="Porphobilinogen deaminase, C-terminal domain"/>
    <property type="match status" value="1"/>
</dbReference>
<evidence type="ECO:0000259" key="9">
    <source>
        <dbReference type="Pfam" id="PF01379"/>
    </source>
</evidence>
<evidence type="ECO:0000256" key="1">
    <source>
        <dbReference type="ARBA" id="ARBA00002869"/>
    </source>
</evidence>
<dbReference type="Proteomes" id="UP000525298">
    <property type="component" value="Unassembled WGS sequence"/>
</dbReference>
<dbReference type="Pfam" id="PF03900">
    <property type="entry name" value="Porphobil_deamC"/>
    <property type="match status" value="1"/>
</dbReference>
<feature type="modified residue" description="S-(dipyrrolylmethanemethyl)cysteine" evidence="8">
    <location>
        <position position="242"/>
    </location>
</feature>
<dbReference type="SUPFAM" id="SSF53850">
    <property type="entry name" value="Periplasmic binding protein-like II"/>
    <property type="match status" value="1"/>
</dbReference>
<evidence type="ECO:0000256" key="5">
    <source>
        <dbReference type="ARBA" id="ARBA00022679"/>
    </source>
</evidence>
<organism evidence="11 12">
    <name type="scientific">Desulfosalsimonas propionicica</name>
    <dbReference type="NCBI Taxonomy" id="332175"/>
    <lineage>
        <taxon>Bacteria</taxon>
        <taxon>Pseudomonadati</taxon>
        <taxon>Thermodesulfobacteriota</taxon>
        <taxon>Desulfobacteria</taxon>
        <taxon>Desulfobacterales</taxon>
        <taxon>Desulfosalsimonadaceae</taxon>
        <taxon>Desulfosalsimonas</taxon>
    </lineage>
</organism>
<comment type="catalytic activity">
    <reaction evidence="7 8">
        <text>4 porphobilinogen + H2O = hydroxymethylbilane + 4 NH4(+)</text>
        <dbReference type="Rhea" id="RHEA:13185"/>
        <dbReference type="ChEBI" id="CHEBI:15377"/>
        <dbReference type="ChEBI" id="CHEBI:28938"/>
        <dbReference type="ChEBI" id="CHEBI:57845"/>
        <dbReference type="ChEBI" id="CHEBI:58126"/>
        <dbReference type="EC" id="2.5.1.61"/>
    </reaction>
</comment>
<dbReference type="EMBL" id="JACDUS010000001">
    <property type="protein sequence ID" value="MBA2880142.1"/>
    <property type="molecule type" value="Genomic_DNA"/>
</dbReference>
<comment type="caution">
    <text evidence="11">The sequence shown here is derived from an EMBL/GenBank/DDBJ whole genome shotgun (WGS) entry which is preliminary data.</text>
</comment>
<dbReference type="AlphaFoldDB" id="A0A7W0HJG2"/>